<name>D6XY59_BACIE</name>
<comment type="function">
    <text evidence="8">May have a photoreceptor function.</text>
</comment>
<evidence type="ECO:0000256" key="6">
    <source>
        <dbReference type="PIRSR" id="PIRSR602081-1"/>
    </source>
</evidence>
<dbReference type="STRING" id="439292.Bsel_0596"/>
<dbReference type="EMBL" id="CP001791">
    <property type="protein sequence ID" value="ADH98132.1"/>
    <property type="molecule type" value="Genomic_DNA"/>
</dbReference>
<dbReference type="NCBIfam" id="TIGR02765">
    <property type="entry name" value="crypto_DASH"/>
    <property type="match status" value="1"/>
</dbReference>
<evidence type="ECO:0000256" key="5">
    <source>
        <dbReference type="ARBA" id="ARBA00022991"/>
    </source>
</evidence>
<dbReference type="GO" id="GO:0071949">
    <property type="term" value="F:FAD binding"/>
    <property type="evidence" value="ECO:0007669"/>
    <property type="project" value="TreeGrafter"/>
</dbReference>
<proteinExistence type="inferred from homology"/>
<keyword evidence="5 8" id="KW-0157">Chromophore</keyword>
<evidence type="ECO:0000256" key="8">
    <source>
        <dbReference type="RuleBase" id="RU367151"/>
    </source>
</evidence>
<comment type="similarity">
    <text evidence="1 8">Belongs to the DNA photolyase class-1 family.</text>
</comment>
<dbReference type="GO" id="GO:0000719">
    <property type="term" value="P:photoreactive repair"/>
    <property type="evidence" value="ECO:0007669"/>
    <property type="project" value="TreeGrafter"/>
</dbReference>
<dbReference type="PRINTS" id="PR00147">
    <property type="entry name" value="DNAPHOTLYASE"/>
</dbReference>
<dbReference type="InterPro" id="IPR002081">
    <property type="entry name" value="Cryptochrome/DNA_photolyase_1"/>
</dbReference>
<dbReference type="InterPro" id="IPR005101">
    <property type="entry name" value="Cryptochr/Photolyase_FAD-bd"/>
</dbReference>
<dbReference type="eggNOG" id="COG0415">
    <property type="taxonomic scope" value="Bacteria"/>
</dbReference>
<dbReference type="GO" id="GO:0003913">
    <property type="term" value="F:DNA photolyase activity"/>
    <property type="evidence" value="ECO:0007669"/>
    <property type="project" value="InterPro"/>
</dbReference>
<feature type="binding site" evidence="6">
    <location>
        <begin position="252"/>
        <end position="256"/>
    </location>
    <ligand>
        <name>FAD</name>
        <dbReference type="ChEBI" id="CHEBI:57692"/>
    </ligand>
</feature>
<keyword evidence="11" id="KW-1185">Reference proteome</keyword>
<dbReference type="GO" id="GO:0003677">
    <property type="term" value="F:DNA binding"/>
    <property type="evidence" value="ECO:0007669"/>
    <property type="project" value="TreeGrafter"/>
</dbReference>
<feature type="site" description="Electron transfer via tryptophanyl radical" evidence="7">
    <location>
        <position position="399"/>
    </location>
</feature>
<evidence type="ECO:0000313" key="10">
    <source>
        <dbReference type="EMBL" id="ADH98132.1"/>
    </source>
</evidence>
<comment type="cofactor">
    <cofactor evidence="8">
        <name>(6R)-5,10-methylene-5,6,7,8-tetrahydrofolate</name>
        <dbReference type="ChEBI" id="CHEBI:15636"/>
    </cofactor>
    <text evidence="8">Binds 1 5,10-methenyltetrahydrofolate (MTHF) per subunit.</text>
</comment>
<feature type="domain" description="Photolyase/cryptochrome alpha/beta" evidence="9">
    <location>
        <begin position="3"/>
        <end position="135"/>
    </location>
</feature>
<accession>D6XY59</accession>
<dbReference type="SUPFAM" id="SSF48173">
    <property type="entry name" value="Cryptochrome/photolyase FAD-binding domain"/>
    <property type="match status" value="1"/>
</dbReference>
<dbReference type="InterPro" id="IPR036134">
    <property type="entry name" value="Crypto/Photolyase_FAD-like_sf"/>
</dbReference>
<protein>
    <recommendedName>
        <fullName evidence="2 8">Cryptochrome DASH</fullName>
    </recommendedName>
</protein>
<dbReference type="InterPro" id="IPR006050">
    <property type="entry name" value="DNA_photolyase_N"/>
</dbReference>
<keyword evidence="3 6" id="KW-0285">Flavoprotein</keyword>
<dbReference type="Gene3D" id="1.25.40.80">
    <property type="match status" value="1"/>
</dbReference>
<evidence type="ECO:0000256" key="2">
    <source>
        <dbReference type="ARBA" id="ARBA00017881"/>
    </source>
</evidence>
<keyword evidence="4 6" id="KW-0274">FAD</keyword>
<reference evidence="10" key="1">
    <citation type="submission" date="2009-10" db="EMBL/GenBank/DDBJ databases">
        <title>Complete sequence of Bacillus selenitireducens MLS10.</title>
        <authorList>
            <consortium name="US DOE Joint Genome Institute"/>
            <person name="Lucas S."/>
            <person name="Copeland A."/>
            <person name="Lapidus A."/>
            <person name="Glavina del Rio T."/>
            <person name="Dalin E."/>
            <person name="Tice H."/>
            <person name="Bruce D."/>
            <person name="Goodwin L."/>
            <person name="Pitluck S."/>
            <person name="Sims D."/>
            <person name="Brettin T."/>
            <person name="Detter J.C."/>
            <person name="Han C."/>
            <person name="Larimer F."/>
            <person name="Land M."/>
            <person name="Hauser L."/>
            <person name="Kyrpides N."/>
            <person name="Ovchinnikova G."/>
            <person name="Stolz J."/>
        </authorList>
    </citation>
    <scope>NUCLEOTIDE SEQUENCE [LARGE SCALE GENOMIC DNA]</scope>
    <source>
        <strain evidence="10">MLS10</strain>
    </source>
</reference>
<evidence type="ECO:0000256" key="1">
    <source>
        <dbReference type="ARBA" id="ARBA00005862"/>
    </source>
</evidence>
<evidence type="ECO:0000256" key="3">
    <source>
        <dbReference type="ARBA" id="ARBA00022630"/>
    </source>
</evidence>
<dbReference type="KEGG" id="bse:Bsel_0596"/>
<dbReference type="InterPro" id="IPR036155">
    <property type="entry name" value="Crypto/Photolyase_N_sf"/>
</dbReference>
<dbReference type="InterPro" id="IPR018394">
    <property type="entry name" value="DNA_photolyase_1_CS_C"/>
</dbReference>
<dbReference type="PROSITE" id="PS00394">
    <property type="entry name" value="DNA_PHOTOLYASES_1_1"/>
    <property type="match status" value="1"/>
</dbReference>
<dbReference type="Proteomes" id="UP000000271">
    <property type="component" value="Chromosome"/>
</dbReference>
<dbReference type="RefSeq" id="WP_013171561.1">
    <property type="nucleotide sequence ID" value="NC_014219.1"/>
</dbReference>
<dbReference type="InterPro" id="IPR014133">
    <property type="entry name" value="Cry_DASH"/>
</dbReference>
<dbReference type="Gene3D" id="1.10.579.10">
    <property type="entry name" value="DNA Cyclobutane Dipyrimidine Photolyase, subunit A, domain 3"/>
    <property type="match status" value="1"/>
</dbReference>
<dbReference type="Pfam" id="PF00875">
    <property type="entry name" value="DNA_photolyase"/>
    <property type="match status" value="1"/>
</dbReference>
<dbReference type="HOGENOM" id="CLU_010348_6_2_9"/>
<dbReference type="Gene3D" id="3.40.50.620">
    <property type="entry name" value="HUPs"/>
    <property type="match status" value="1"/>
</dbReference>
<feature type="site" description="Electron transfer via tryptophanyl radical" evidence="7">
    <location>
        <position position="376"/>
    </location>
</feature>
<dbReference type="InterPro" id="IPR014729">
    <property type="entry name" value="Rossmann-like_a/b/a_fold"/>
</dbReference>
<feature type="site" description="Electron transfer via tryptophanyl radical" evidence="7">
    <location>
        <position position="323"/>
    </location>
</feature>
<evidence type="ECO:0000313" key="11">
    <source>
        <dbReference type="Proteomes" id="UP000000271"/>
    </source>
</evidence>
<keyword evidence="10" id="KW-0456">Lyase</keyword>
<dbReference type="PANTHER" id="PTHR11455:SF22">
    <property type="entry name" value="CRYPTOCHROME DASH"/>
    <property type="match status" value="1"/>
</dbReference>
<dbReference type="Pfam" id="PF03441">
    <property type="entry name" value="FAD_binding_7"/>
    <property type="match status" value="1"/>
</dbReference>
<evidence type="ECO:0000256" key="7">
    <source>
        <dbReference type="PIRSR" id="PIRSR602081-2"/>
    </source>
</evidence>
<dbReference type="PANTHER" id="PTHR11455">
    <property type="entry name" value="CRYPTOCHROME"/>
    <property type="match status" value="1"/>
</dbReference>
<evidence type="ECO:0000256" key="4">
    <source>
        <dbReference type="ARBA" id="ARBA00022827"/>
    </source>
</evidence>
<dbReference type="PROSITE" id="PS51645">
    <property type="entry name" value="PHR_CRY_ALPHA_BETA"/>
    <property type="match status" value="1"/>
</dbReference>
<dbReference type="AlphaFoldDB" id="D6XY59"/>
<dbReference type="SUPFAM" id="SSF52425">
    <property type="entry name" value="Cryptochrome/photolyase, N-terminal domain"/>
    <property type="match status" value="1"/>
</dbReference>
<dbReference type="OrthoDB" id="9772484at2"/>
<organism evidence="10 11">
    <name type="scientific">Bacillus selenitireducens (strain ATCC 700615 / DSM 15326 / MLS10)</name>
    <dbReference type="NCBI Taxonomy" id="439292"/>
    <lineage>
        <taxon>Bacteria</taxon>
        <taxon>Bacillati</taxon>
        <taxon>Bacillota</taxon>
        <taxon>Bacilli</taxon>
        <taxon>Bacillales</taxon>
        <taxon>Bacillaceae</taxon>
        <taxon>Salisediminibacterium</taxon>
    </lineage>
</organism>
<feature type="binding site" evidence="6">
    <location>
        <begin position="389"/>
        <end position="391"/>
    </location>
    <ligand>
        <name>FAD</name>
        <dbReference type="ChEBI" id="CHEBI:57692"/>
    </ligand>
</feature>
<comment type="cofactor">
    <cofactor evidence="6 8">
        <name>FAD</name>
        <dbReference type="ChEBI" id="CHEBI:57692"/>
    </cofactor>
    <text evidence="6 8">Binds 1 FAD per subunit.</text>
</comment>
<sequence>MRMVNVIWFRHDLRIHDHEPLRLAHWAKEETEAVFVRDARMDEKVTPGLKRAGEHRERFLMESLVVLAGSLEAEGMPFTVLKGPVVKTMIDWLTERGATDVFLHEHPGFEERRDLEEVQRALPHIHWHVSEGHTMFRRDQLPFSFSEFPMSFTMFRKRLEAHLRLPEKKRSFSYDSYDTVTEAEPVFLSGKESGSFGAVRGSGDHIPHAGGQGIVRGGEQEALARLRSYVGNASRLFTYKETRDGMFAFDDSSKLSFWLANGSLSPKRVYRAILDMEAANGRNESSYWLFFELLWREYFQWLMLATDARLFTKQGLLDVAIVWHEDKALFQAWKDGETGFPLVDAAMRELKATGYMSNRARQNAASFLTKNLGINWLWGARYFEEQLIDYDPASNYGNWAYQAGVGTDLRELRAFNVIGQGIRYDPKGSYAKNWLHLPDTLPGHTVYDPVKLSAHTDWPQPIVDLEESLERRKQELGL</sequence>
<gene>
    <name evidence="10" type="ordered locus">Bsel_0596</name>
</gene>
<feature type="binding site" evidence="6">
    <location>
        <position position="239"/>
    </location>
    <ligand>
        <name>FAD</name>
        <dbReference type="ChEBI" id="CHEBI:57692"/>
    </ligand>
</feature>
<evidence type="ECO:0000259" key="9">
    <source>
        <dbReference type="PROSITE" id="PS51645"/>
    </source>
</evidence>